<protein>
    <submittedName>
        <fullName evidence="1">Uncharacterized protein</fullName>
    </submittedName>
</protein>
<organism evidence="1 2">
    <name type="scientific">Malus domestica</name>
    <name type="common">Apple</name>
    <name type="synonym">Pyrus malus</name>
    <dbReference type="NCBI Taxonomy" id="3750"/>
    <lineage>
        <taxon>Eukaryota</taxon>
        <taxon>Viridiplantae</taxon>
        <taxon>Streptophyta</taxon>
        <taxon>Embryophyta</taxon>
        <taxon>Tracheophyta</taxon>
        <taxon>Spermatophyta</taxon>
        <taxon>Magnoliopsida</taxon>
        <taxon>eudicotyledons</taxon>
        <taxon>Gunneridae</taxon>
        <taxon>Pentapetalae</taxon>
        <taxon>rosids</taxon>
        <taxon>fabids</taxon>
        <taxon>Rosales</taxon>
        <taxon>Rosaceae</taxon>
        <taxon>Amygdaloideae</taxon>
        <taxon>Maleae</taxon>
        <taxon>Malus</taxon>
    </lineage>
</organism>
<evidence type="ECO:0000313" key="1">
    <source>
        <dbReference type="EMBL" id="RXI03953.1"/>
    </source>
</evidence>
<comment type="caution">
    <text evidence="1">The sequence shown here is derived from an EMBL/GenBank/DDBJ whole genome shotgun (WGS) entry which is preliminary data.</text>
</comment>
<proteinExistence type="predicted"/>
<gene>
    <name evidence="1" type="ORF">DVH24_038227</name>
</gene>
<sequence>SSNSNIVTFRPGPPSHPELDSTVTRYCLFWAPTTLSRFCIWELTIELPNGSPIMRLLSPESEASKLLKSLVLCKDENIHIRLRKYTPLSDVGCNKHFISLSHFNPEARTESGLELNPRAHDLCSNLEVFLRNSAIHGQESACMIGRVLVQIQLGKHFPSFSGETRDLLSRSPANSGHGWEPKWYMLNPCLSSFISTIRILCLVEN</sequence>
<dbReference type="AlphaFoldDB" id="A0A498KER5"/>
<accession>A0A498KER5</accession>
<name>A0A498KER5_MALDO</name>
<keyword evidence="2" id="KW-1185">Reference proteome</keyword>
<reference evidence="1 2" key="1">
    <citation type="submission" date="2018-10" db="EMBL/GenBank/DDBJ databases">
        <title>A high-quality apple genome assembly.</title>
        <authorList>
            <person name="Hu J."/>
        </authorList>
    </citation>
    <scope>NUCLEOTIDE SEQUENCE [LARGE SCALE GENOMIC DNA]</scope>
    <source>
        <strain evidence="2">cv. HFTH1</strain>
        <tissue evidence="1">Young leaf</tissue>
    </source>
</reference>
<dbReference type="Proteomes" id="UP000290289">
    <property type="component" value="Chromosome 3"/>
</dbReference>
<evidence type="ECO:0000313" key="2">
    <source>
        <dbReference type="Proteomes" id="UP000290289"/>
    </source>
</evidence>
<dbReference type="EMBL" id="RDQH01000329">
    <property type="protein sequence ID" value="RXI03953.1"/>
    <property type="molecule type" value="Genomic_DNA"/>
</dbReference>
<feature type="non-terminal residue" evidence="1">
    <location>
        <position position="1"/>
    </location>
</feature>